<evidence type="ECO:0000313" key="1">
    <source>
        <dbReference type="EMBL" id="KHD05216.1"/>
    </source>
</evidence>
<reference evidence="1 2" key="1">
    <citation type="journal article" date="2016" name="Front. Microbiol.">
        <title>Single-Cell (Meta-)Genomics of a Dimorphic Candidatus Thiomargarita nelsonii Reveals Genomic Plasticity.</title>
        <authorList>
            <person name="Flood B.E."/>
            <person name="Fliss P."/>
            <person name="Jones D.S."/>
            <person name="Dick G.J."/>
            <person name="Jain S."/>
            <person name="Kaster A.K."/>
            <person name="Winkel M."/>
            <person name="Mussmann M."/>
            <person name="Bailey J."/>
        </authorList>
    </citation>
    <scope>NUCLEOTIDE SEQUENCE [LARGE SCALE GENOMIC DNA]</scope>
    <source>
        <strain evidence="1">Hydrate Ridge</strain>
    </source>
</reference>
<name>A0A0A6RN23_9GAMM</name>
<evidence type="ECO:0008006" key="3">
    <source>
        <dbReference type="Google" id="ProtNLM"/>
    </source>
</evidence>
<dbReference type="AlphaFoldDB" id="A0A0A6RN23"/>
<dbReference type="Gene3D" id="3.30.460.40">
    <property type="match status" value="1"/>
</dbReference>
<sequence length="149" mass="16717">MATIQLPPDFKEFLQLLNSHQVEYLLIGGYAVGYYGYPRSTGDMDVWIAINPENAEKLVTVLKEFGFDVPKLSPELFLEKGKITRMGVPPMRLEILTTISGVSFEDCYANRTIDVVDGVEINFISVSHLKANKKASGRHKDLNDLENLP</sequence>
<evidence type="ECO:0000313" key="2">
    <source>
        <dbReference type="Proteomes" id="UP000030428"/>
    </source>
</evidence>
<organism evidence="1 2">
    <name type="scientific">Candidatus Thiomargarita nelsonii</name>
    <dbReference type="NCBI Taxonomy" id="1003181"/>
    <lineage>
        <taxon>Bacteria</taxon>
        <taxon>Pseudomonadati</taxon>
        <taxon>Pseudomonadota</taxon>
        <taxon>Gammaproteobacteria</taxon>
        <taxon>Thiotrichales</taxon>
        <taxon>Thiotrichaceae</taxon>
        <taxon>Thiomargarita</taxon>
    </lineage>
</organism>
<comment type="caution">
    <text evidence="1">The sequence shown here is derived from an EMBL/GenBank/DDBJ whole genome shotgun (WGS) entry which is preliminary data.</text>
</comment>
<protein>
    <recommendedName>
        <fullName evidence="3">Nucleotidyltransferase family protein</fullName>
    </recommendedName>
</protein>
<accession>A0A0A6RN23</accession>
<dbReference type="Proteomes" id="UP000030428">
    <property type="component" value="Unassembled WGS sequence"/>
</dbReference>
<dbReference type="EMBL" id="JSZA02000048">
    <property type="protein sequence ID" value="KHD05216.1"/>
    <property type="molecule type" value="Genomic_DNA"/>
</dbReference>
<dbReference type="SUPFAM" id="SSF81301">
    <property type="entry name" value="Nucleotidyltransferase"/>
    <property type="match status" value="1"/>
</dbReference>
<proteinExistence type="predicted"/>
<gene>
    <name evidence="1" type="ORF">PN36_14225</name>
</gene>
<keyword evidence="2" id="KW-1185">Reference proteome</keyword>
<dbReference type="InterPro" id="IPR043519">
    <property type="entry name" value="NT_sf"/>
</dbReference>